<comment type="caution">
    <text evidence="2">The sequence shown here is derived from an EMBL/GenBank/DDBJ whole genome shotgun (WGS) entry which is preliminary data.</text>
</comment>
<proteinExistence type="predicted"/>
<dbReference type="Proteomes" id="UP000075391">
    <property type="component" value="Unassembled WGS sequence"/>
</dbReference>
<gene>
    <name evidence="2" type="ORF">AZI85_01795</name>
</gene>
<dbReference type="AlphaFoldDB" id="A0A150WW00"/>
<name>A0A150WW00_BDEBC</name>
<sequence>MNGLNAILGILLIFAGSQAFAARTLISPPLDLMSYHDFKKTVWEEPMNLSEGTPIISGFVVKVTLSNLSKLPQTGTISFNNSSGTFGNNMCCPAYSMNTTLVVCGNVSGTKTSSTSAITNYAGEGKWSLAPNSSTVVSIVAMGEGTYSATLGPAKTFATSITLSGTLKVTVNEDRGAIQGSISTYPNSSSGGTYCSYSWNNMMYGKYINVSGTDQVIQLNGGRPF</sequence>
<protein>
    <submittedName>
        <fullName evidence="2">Uncharacterized protein</fullName>
    </submittedName>
</protein>
<dbReference type="EMBL" id="LUKF01000001">
    <property type="protein sequence ID" value="KYG70690.1"/>
    <property type="molecule type" value="Genomic_DNA"/>
</dbReference>
<keyword evidence="1" id="KW-0732">Signal</keyword>
<feature type="signal peptide" evidence="1">
    <location>
        <begin position="1"/>
        <end position="21"/>
    </location>
</feature>
<evidence type="ECO:0000313" key="2">
    <source>
        <dbReference type="EMBL" id="KYG70690.1"/>
    </source>
</evidence>
<feature type="chain" id="PRO_5007573786" evidence="1">
    <location>
        <begin position="22"/>
        <end position="225"/>
    </location>
</feature>
<evidence type="ECO:0000256" key="1">
    <source>
        <dbReference type="SAM" id="SignalP"/>
    </source>
</evidence>
<accession>A0A150WW00</accession>
<organism evidence="2">
    <name type="scientific">Bdellovibrio bacteriovorus</name>
    <dbReference type="NCBI Taxonomy" id="959"/>
    <lineage>
        <taxon>Bacteria</taxon>
        <taxon>Pseudomonadati</taxon>
        <taxon>Bdellovibrionota</taxon>
        <taxon>Bdellovibrionia</taxon>
        <taxon>Bdellovibrionales</taxon>
        <taxon>Pseudobdellovibrionaceae</taxon>
        <taxon>Bdellovibrio</taxon>
    </lineage>
</organism>
<reference evidence="2" key="1">
    <citation type="submission" date="2016-03" db="EMBL/GenBank/DDBJ databases">
        <authorList>
            <person name="Ploux O."/>
        </authorList>
    </citation>
    <scope>NUCLEOTIDE SEQUENCE [LARGE SCALE GENOMIC DNA]</scope>
    <source>
        <strain evidence="2">BER2</strain>
    </source>
</reference>